<dbReference type="Proteomes" id="UP000051461">
    <property type="component" value="Unassembled WGS sequence"/>
</dbReference>
<dbReference type="STRING" id="1423726.FC07_GL000566"/>
<dbReference type="Pfam" id="PF00534">
    <property type="entry name" value="Glycos_transf_1"/>
    <property type="match status" value="1"/>
</dbReference>
<accession>A0A0R1GUA3</accession>
<evidence type="ECO:0000259" key="2">
    <source>
        <dbReference type="Pfam" id="PF13439"/>
    </source>
</evidence>
<sequence>MNIGLFTDTYFPQVSGVATSIKTLKEELEREGHTVYIFTTTDPDVDKDQFEPNIFRFASVPFISFKERRIAIRGLFRAYQVARDLELDIVHTQTEFSMGYIGKFVAKNLHIPCVHTYHTMYQDYLHYILNGKLVRPYHVKQAMRAYLHNMHGIVAPSSRVVKTLRSYGVKTPMEVIPTGINLCQYDHPVLDDPRVALQIAPTTNVLLSLSRIAFEKKIDEVIAALPAILAVVPNTVLVIVGDGPARETLQNQAKSLGIWEHVIFTGEVPNEHVAAYYHMADLFLSASESESQGLTYIEAMASGLKSVAAASPYTNDLLDDPAIGTTFTSEPEMVQQVTRYLAHPQVFNDPSPRLRKLELISAPHFGHRVIQFYRTAQIYYETLNRDSTKLSD</sequence>
<name>A0A0R1GUA3_9LACO</name>
<protein>
    <submittedName>
        <fullName evidence="3">Glycosyltransferase</fullName>
    </submittedName>
</protein>
<dbReference type="RefSeq" id="WP_057904997.1">
    <property type="nucleotide sequence ID" value="NZ_AZDA01000092.1"/>
</dbReference>
<keyword evidence="4" id="KW-1185">Reference proteome</keyword>
<organism evidence="3 4">
    <name type="scientific">Loigolactobacillus bifermentans DSM 20003</name>
    <dbReference type="NCBI Taxonomy" id="1423726"/>
    <lineage>
        <taxon>Bacteria</taxon>
        <taxon>Bacillati</taxon>
        <taxon>Bacillota</taxon>
        <taxon>Bacilli</taxon>
        <taxon>Lactobacillales</taxon>
        <taxon>Lactobacillaceae</taxon>
        <taxon>Loigolactobacillus</taxon>
    </lineage>
</organism>
<proteinExistence type="predicted"/>
<dbReference type="OrthoDB" id="9802525at2"/>
<comment type="caution">
    <text evidence="3">The sequence shown here is derived from an EMBL/GenBank/DDBJ whole genome shotgun (WGS) entry which is preliminary data.</text>
</comment>
<dbReference type="Pfam" id="PF13439">
    <property type="entry name" value="Glyco_transf_4"/>
    <property type="match status" value="1"/>
</dbReference>
<dbReference type="AlphaFoldDB" id="A0A0R1GUA3"/>
<dbReference type="PANTHER" id="PTHR45947:SF3">
    <property type="entry name" value="SULFOQUINOVOSYL TRANSFERASE SQD2"/>
    <property type="match status" value="1"/>
</dbReference>
<evidence type="ECO:0000313" key="3">
    <source>
        <dbReference type="EMBL" id="KRK34359.1"/>
    </source>
</evidence>
<dbReference type="FunFam" id="3.40.50.2000:FF:000136">
    <property type="entry name" value="Glycosyl transferase, group 1"/>
    <property type="match status" value="1"/>
</dbReference>
<evidence type="ECO:0000259" key="1">
    <source>
        <dbReference type="Pfam" id="PF00534"/>
    </source>
</evidence>
<dbReference type="PATRIC" id="fig|1423726.3.peg.581"/>
<dbReference type="Gene3D" id="3.40.50.2000">
    <property type="entry name" value="Glycogen Phosphorylase B"/>
    <property type="match status" value="2"/>
</dbReference>
<dbReference type="CDD" id="cd03817">
    <property type="entry name" value="GT4_UGDG-like"/>
    <property type="match status" value="1"/>
</dbReference>
<reference evidence="3 4" key="1">
    <citation type="journal article" date="2015" name="Genome Announc.">
        <title>Expanding the biotechnology potential of lactobacilli through comparative genomics of 213 strains and associated genera.</title>
        <authorList>
            <person name="Sun Z."/>
            <person name="Harris H.M."/>
            <person name="McCann A."/>
            <person name="Guo C."/>
            <person name="Argimon S."/>
            <person name="Zhang W."/>
            <person name="Yang X."/>
            <person name="Jeffery I.B."/>
            <person name="Cooney J.C."/>
            <person name="Kagawa T.F."/>
            <person name="Liu W."/>
            <person name="Song Y."/>
            <person name="Salvetti E."/>
            <person name="Wrobel A."/>
            <person name="Rasinkangas P."/>
            <person name="Parkhill J."/>
            <person name="Rea M.C."/>
            <person name="O'Sullivan O."/>
            <person name="Ritari J."/>
            <person name="Douillard F.P."/>
            <person name="Paul Ross R."/>
            <person name="Yang R."/>
            <person name="Briner A.E."/>
            <person name="Felis G.E."/>
            <person name="de Vos W.M."/>
            <person name="Barrangou R."/>
            <person name="Klaenhammer T.R."/>
            <person name="Caufield P.W."/>
            <person name="Cui Y."/>
            <person name="Zhang H."/>
            <person name="O'Toole P.W."/>
        </authorList>
    </citation>
    <scope>NUCLEOTIDE SEQUENCE [LARGE SCALE GENOMIC DNA]</scope>
    <source>
        <strain evidence="3 4">DSM 20003</strain>
    </source>
</reference>
<dbReference type="PANTHER" id="PTHR45947">
    <property type="entry name" value="SULFOQUINOVOSYL TRANSFERASE SQD2"/>
    <property type="match status" value="1"/>
</dbReference>
<dbReference type="EMBL" id="AZDA01000092">
    <property type="protein sequence ID" value="KRK34359.1"/>
    <property type="molecule type" value="Genomic_DNA"/>
</dbReference>
<feature type="domain" description="Glycosyl transferase family 1" evidence="1">
    <location>
        <begin position="196"/>
        <end position="330"/>
    </location>
</feature>
<evidence type="ECO:0000313" key="4">
    <source>
        <dbReference type="Proteomes" id="UP000051461"/>
    </source>
</evidence>
<gene>
    <name evidence="3" type="ORF">FC07_GL000566</name>
</gene>
<keyword evidence="3" id="KW-0808">Transferase</keyword>
<dbReference type="InterPro" id="IPR001296">
    <property type="entry name" value="Glyco_trans_1"/>
</dbReference>
<dbReference type="GO" id="GO:0016758">
    <property type="term" value="F:hexosyltransferase activity"/>
    <property type="evidence" value="ECO:0007669"/>
    <property type="project" value="TreeGrafter"/>
</dbReference>
<feature type="domain" description="Glycosyltransferase subfamily 4-like N-terminal" evidence="2">
    <location>
        <begin position="14"/>
        <end position="182"/>
    </location>
</feature>
<dbReference type="SUPFAM" id="SSF53756">
    <property type="entry name" value="UDP-Glycosyltransferase/glycogen phosphorylase"/>
    <property type="match status" value="1"/>
</dbReference>
<dbReference type="InterPro" id="IPR050194">
    <property type="entry name" value="Glycosyltransferase_grp1"/>
</dbReference>
<dbReference type="InterPro" id="IPR028098">
    <property type="entry name" value="Glyco_trans_4-like_N"/>
</dbReference>